<dbReference type="Pfam" id="PF03786">
    <property type="entry name" value="UxuA"/>
    <property type="match status" value="1"/>
</dbReference>
<dbReference type="Proteomes" id="UP000281975">
    <property type="component" value="Unassembled WGS sequence"/>
</dbReference>
<organism evidence="12 13">
    <name type="scientific">Kushneria sinocarnis</name>
    <dbReference type="NCBI Taxonomy" id="595502"/>
    <lineage>
        <taxon>Bacteria</taxon>
        <taxon>Pseudomonadati</taxon>
        <taxon>Pseudomonadota</taxon>
        <taxon>Gammaproteobacteria</taxon>
        <taxon>Oceanospirillales</taxon>
        <taxon>Halomonadaceae</taxon>
        <taxon>Kushneria</taxon>
    </lineage>
</organism>
<dbReference type="EMBL" id="RBIN01000004">
    <property type="protein sequence ID" value="RKR04357.1"/>
    <property type="molecule type" value="Genomic_DNA"/>
</dbReference>
<accession>A0A420WXD3</accession>
<comment type="cofactor">
    <cofactor evidence="11">
        <name>Fe(2+)</name>
        <dbReference type="ChEBI" id="CHEBI:29033"/>
    </cofactor>
    <cofactor evidence="11">
        <name>Mn(2+)</name>
        <dbReference type="ChEBI" id="CHEBI:29035"/>
    </cofactor>
</comment>
<proteinExistence type="inferred from homology"/>
<comment type="caution">
    <text evidence="12">The sequence shown here is derived from an EMBL/GenBank/DDBJ whole genome shotgun (WGS) entry which is preliminary data.</text>
</comment>
<dbReference type="NCBIfam" id="NF003027">
    <property type="entry name" value="PRK03906.1"/>
    <property type="match status" value="1"/>
</dbReference>
<keyword evidence="9 11" id="KW-0456">Lyase</keyword>
<dbReference type="InterPro" id="IPR036237">
    <property type="entry name" value="Xyl_isomerase-like_sf"/>
</dbReference>
<dbReference type="GO" id="GO:0008927">
    <property type="term" value="F:mannonate dehydratase activity"/>
    <property type="evidence" value="ECO:0007669"/>
    <property type="project" value="UniProtKB-UniRule"/>
</dbReference>
<keyword evidence="13" id="KW-1185">Reference proteome</keyword>
<dbReference type="SUPFAM" id="SSF51658">
    <property type="entry name" value="Xylose isomerase-like"/>
    <property type="match status" value="1"/>
</dbReference>
<evidence type="ECO:0000256" key="3">
    <source>
        <dbReference type="ARBA" id="ARBA00004892"/>
    </source>
</evidence>
<protein>
    <recommendedName>
        <fullName evidence="6 11">Mannonate dehydratase</fullName>
        <ecNumber evidence="5 11">4.2.1.8</ecNumber>
    </recommendedName>
    <alternativeName>
        <fullName evidence="10 11">D-mannonate hydro-lyase</fullName>
    </alternativeName>
</protein>
<dbReference type="RefSeq" id="WP_121172521.1">
    <property type="nucleotide sequence ID" value="NZ_RBIN01000004.1"/>
</dbReference>
<evidence type="ECO:0000256" key="6">
    <source>
        <dbReference type="ARBA" id="ARBA00016339"/>
    </source>
</evidence>
<dbReference type="GO" id="GO:0042840">
    <property type="term" value="P:D-glucuronate catabolic process"/>
    <property type="evidence" value="ECO:0007669"/>
    <property type="project" value="TreeGrafter"/>
</dbReference>
<dbReference type="PANTHER" id="PTHR30387:SF2">
    <property type="entry name" value="MANNONATE DEHYDRATASE"/>
    <property type="match status" value="1"/>
</dbReference>
<dbReference type="Gene3D" id="3.20.20.150">
    <property type="entry name" value="Divalent-metal-dependent TIM barrel enzymes"/>
    <property type="match status" value="1"/>
</dbReference>
<evidence type="ECO:0000256" key="10">
    <source>
        <dbReference type="ARBA" id="ARBA00033474"/>
    </source>
</evidence>
<dbReference type="InterPro" id="IPR004628">
    <property type="entry name" value="Man_deHydtase"/>
</dbReference>
<keyword evidence="7 11" id="KW-0408">Iron</keyword>
<dbReference type="HAMAP" id="MF_00106">
    <property type="entry name" value="UxuA"/>
    <property type="match status" value="1"/>
</dbReference>
<evidence type="ECO:0000256" key="2">
    <source>
        <dbReference type="ARBA" id="ARBA00002713"/>
    </source>
</evidence>
<evidence type="ECO:0000313" key="12">
    <source>
        <dbReference type="EMBL" id="RKR04357.1"/>
    </source>
</evidence>
<dbReference type="PIRSF" id="PIRSF016049">
    <property type="entry name" value="Man_dehyd"/>
    <property type="match status" value="1"/>
</dbReference>
<dbReference type="EC" id="4.2.1.8" evidence="5 11"/>
<gene>
    <name evidence="11" type="primary">uxuA</name>
    <name evidence="12" type="ORF">C7446_1562</name>
</gene>
<dbReference type="GO" id="GO:0008198">
    <property type="term" value="F:ferrous iron binding"/>
    <property type="evidence" value="ECO:0007669"/>
    <property type="project" value="TreeGrafter"/>
</dbReference>
<evidence type="ECO:0000256" key="8">
    <source>
        <dbReference type="ARBA" id="ARBA00023211"/>
    </source>
</evidence>
<evidence type="ECO:0000313" key="13">
    <source>
        <dbReference type="Proteomes" id="UP000281975"/>
    </source>
</evidence>
<dbReference type="PANTHER" id="PTHR30387">
    <property type="entry name" value="MANNONATE DEHYDRATASE"/>
    <property type="match status" value="1"/>
</dbReference>
<evidence type="ECO:0000256" key="9">
    <source>
        <dbReference type="ARBA" id="ARBA00023239"/>
    </source>
</evidence>
<dbReference type="UniPathway" id="UPA00246"/>
<comment type="function">
    <text evidence="2 11">Catalyzes the dehydration of D-mannonate.</text>
</comment>
<dbReference type="GO" id="GO:0030145">
    <property type="term" value="F:manganese ion binding"/>
    <property type="evidence" value="ECO:0007669"/>
    <property type="project" value="TreeGrafter"/>
</dbReference>
<comment type="pathway">
    <text evidence="3 11">Carbohydrate metabolism; pentose and glucuronate interconversion.</text>
</comment>
<dbReference type="OrthoDB" id="9780250at2"/>
<evidence type="ECO:0000256" key="1">
    <source>
        <dbReference type="ARBA" id="ARBA00001794"/>
    </source>
</evidence>
<comment type="catalytic activity">
    <reaction evidence="1 11">
        <text>D-mannonate = 2-dehydro-3-deoxy-D-gluconate + H2O</text>
        <dbReference type="Rhea" id="RHEA:20097"/>
        <dbReference type="ChEBI" id="CHEBI:15377"/>
        <dbReference type="ChEBI" id="CHEBI:17767"/>
        <dbReference type="ChEBI" id="CHEBI:57990"/>
        <dbReference type="EC" id="4.2.1.8"/>
    </reaction>
</comment>
<dbReference type="AlphaFoldDB" id="A0A420WXD3"/>
<evidence type="ECO:0000256" key="5">
    <source>
        <dbReference type="ARBA" id="ARBA00012927"/>
    </source>
</evidence>
<evidence type="ECO:0000256" key="11">
    <source>
        <dbReference type="HAMAP-Rule" id="MF_00106"/>
    </source>
</evidence>
<keyword evidence="8 11" id="KW-0464">Manganese</keyword>
<name>A0A420WXD3_9GAMM</name>
<evidence type="ECO:0000256" key="4">
    <source>
        <dbReference type="ARBA" id="ARBA00007389"/>
    </source>
</evidence>
<reference evidence="12 13" key="1">
    <citation type="submission" date="2018-10" db="EMBL/GenBank/DDBJ databases">
        <title>Genomic Encyclopedia of Type Strains, Phase IV (KMG-IV): sequencing the most valuable type-strain genomes for metagenomic binning, comparative biology and taxonomic classification.</title>
        <authorList>
            <person name="Goeker M."/>
        </authorList>
    </citation>
    <scope>NUCLEOTIDE SEQUENCE [LARGE SCALE GENOMIC DNA]</scope>
    <source>
        <strain evidence="12 13">DSM 23229</strain>
    </source>
</reference>
<sequence length="394" mass="43747">MEQSWRWFGPEDPIALSDIRQAGATGIVTALHEYAPGEVWPVEAIRARRDMIEAAGLRWAVVESIPVSEAIKRGDDHLEARSRDLEAWQRTLENLTACGIDTVCYNFMPVLDWTRTELARPLDDGGTALRFDRTDFAVLELFLLARKGAEQEYEKWRIEAARQRFAAMDEADRRRLLDNVLAGLPGAAEHYTAEGFAGVLAAWQEIDEAMLREHLATFLRSVVPVAERLGMRLGIHPDDPPHSLLGLPRIVSTAADLRAVLDAAPGPANGITFCTGSLGVRADNELIAMAREFAPRIHFAHLRATRRDADDPASFSEAPHLEGDVDMVSVIGELVREEQRRSLAGGRPIPMRPDHGHRLLDDLHRTGRPGYPLVGRLRGLAELRGVERAVAQLL</sequence>
<dbReference type="NCBIfam" id="TIGR00695">
    <property type="entry name" value="uxuA"/>
    <property type="match status" value="1"/>
</dbReference>
<evidence type="ECO:0000256" key="7">
    <source>
        <dbReference type="ARBA" id="ARBA00023004"/>
    </source>
</evidence>
<comment type="similarity">
    <text evidence="4 11">Belongs to the mannonate dehydratase family.</text>
</comment>